<dbReference type="RefSeq" id="XP_052905974.1">
    <property type="nucleotide sequence ID" value="XM_053048149.1"/>
</dbReference>
<dbReference type="GeneID" id="77675471"/>
<comment type="caution">
    <text evidence="3">The sequence shown here is derived from an EMBL/GenBank/DDBJ whole genome shotgun (WGS) entry which is preliminary data.</text>
</comment>
<evidence type="ECO:0000313" key="4">
    <source>
        <dbReference type="Proteomes" id="UP000054524"/>
    </source>
</evidence>
<dbReference type="Proteomes" id="UP000054524">
    <property type="component" value="Unassembled WGS sequence"/>
</dbReference>
<accession>A0A086J5K1</accession>
<name>A0A086J5K1_NEMA1</name>
<evidence type="ECO:0000256" key="2">
    <source>
        <dbReference type="SAM" id="Phobius"/>
    </source>
</evidence>
<feature type="region of interest" description="Disordered" evidence="1">
    <location>
        <begin position="264"/>
        <end position="299"/>
    </location>
</feature>
<feature type="transmembrane region" description="Helical" evidence="2">
    <location>
        <begin position="12"/>
        <end position="31"/>
    </location>
</feature>
<evidence type="ECO:0000313" key="3">
    <source>
        <dbReference type="EMBL" id="KFG27419.1"/>
    </source>
</evidence>
<reference evidence="3 4" key="1">
    <citation type="journal article" date="2014" name="Genome Announc.">
        <title>Genome Sequence of the Microsporidian Species Nematocida sp1 Strain ERTm6 (ATCC PRA-372).</title>
        <authorList>
            <person name="Bakowski M.A."/>
            <person name="Priest M."/>
            <person name="Young S."/>
            <person name="Cuomo C.A."/>
            <person name="Troemel E.R."/>
        </authorList>
    </citation>
    <scope>NUCLEOTIDE SEQUENCE [LARGE SCALE GENOMIC DNA]</scope>
    <source>
        <strain evidence="3 4">ERTm6</strain>
    </source>
</reference>
<gene>
    <name evidence="3" type="ORF">NESG_00498</name>
</gene>
<proteinExistence type="predicted"/>
<keyword evidence="4" id="KW-1185">Reference proteome</keyword>
<keyword evidence="2" id="KW-0472">Membrane</keyword>
<dbReference type="EMBL" id="AKIJ01000001">
    <property type="protein sequence ID" value="KFG27419.1"/>
    <property type="molecule type" value="Genomic_DNA"/>
</dbReference>
<protein>
    <submittedName>
        <fullName evidence="3">Uncharacterized protein</fullName>
    </submittedName>
</protein>
<feature type="compositionally biased region" description="Basic and acidic residues" evidence="1">
    <location>
        <begin position="269"/>
        <end position="293"/>
    </location>
</feature>
<organism evidence="3 4">
    <name type="scientific">Nematocida ausubeli (strain ATCC PRA-371 / ERTm2)</name>
    <name type="common">Nematode killer fungus</name>
    <dbReference type="NCBI Taxonomy" id="1913371"/>
    <lineage>
        <taxon>Eukaryota</taxon>
        <taxon>Fungi</taxon>
        <taxon>Fungi incertae sedis</taxon>
        <taxon>Microsporidia</taxon>
        <taxon>Nematocida</taxon>
    </lineage>
</organism>
<keyword evidence="2" id="KW-0812">Transmembrane</keyword>
<sequence>MTKRQKNFILEFSRLLICITYFLGAEVYIMAAHGSRRNIAGPSALPFQANSMHNLAKEVERLSRARRKNILADNKLNIKHERTESPCDGICPREKLKRISTQKERPNPAKTHLDFDSDYDLQEIEEYYKVPANPFASFIDQLLKNESFNGNRQTASDLVPSDEKSLIIHPQHASFQKEKNSSTIFHNRIQKVASSLIGKDVDEKGKFNYYSSPSIKSAQEESAAMSCSEGTVSDFSVRTCLLSYRAGLYEHPVQNSSLSTYSASLNSDSRSDITRSAKKKLSDRTVPRSKANDPVDIPIESMGTHSPANYIIPMNVKNNYKELENLFIEEISQNPPEWRSLLFAVNQWKEEIKKNNALAEVDCIFEEKKLEEAKIQICLVGSEYNQKRKEFEDIYAEMQSIATCYFEKWQTSKNIIMEIKNDISYNCGDILSIPQGDNYNYKITKESISLINAEVMPIIRTMQEATDLCSKKISELKKLEENADKTLNGNIYYLGGLIAAQKADMSRIKLSIKSFDLLNTKGSLLGCLRKLELEHAERLKKNVDLAERRMSLHKRYIANLKDLVIILENLHNTMAISEPILKSLTNIAIKFYALKKVEYIYTESLTTIKAKLNKAEPNKAKKSK</sequence>
<keyword evidence="2" id="KW-1133">Transmembrane helix</keyword>
<dbReference type="AlphaFoldDB" id="A0A086J5K1"/>
<dbReference type="HOGENOM" id="CLU_428323_0_0_1"/>
<evidence type="ECO:0000256" key="1">
    <source>
        <dbReference type="SAM" id="MobiDB-lite"/>
    </source>
</evidence>